<name>A0A9P0MNX1_NEZVI</name>
<feature type="transmembrane region" description="Helical" evidence="2">
    <location>
        <begin position="64"/>
        <end position="87"/>
    </location>
</feature>
<feature type="region of interest" description="Disordered" evidence="1">
    <location>
        <begin position="1"/>
        <end position="23"/>
    </location>
</feature>
<keyword evidence="2" id="KW-0812">Transmembrane</keyword>
<evidence type="ECO:0000256" key="1">
    <source>
        <dbReference type="SAM" id="MobiDB-lite"/>
    </source>
</evidence>
<proteinExistence type="predicted"/>
<evidence type="ECO:0000313" key="3">
    <source>
        <dbReference type="EMBL" id="CAH1397496.1"/>
    </source>
</evidence>
<sequence length="100" mass="11346">MINEAISIPRKTKQKRPALNGARSHGDFAISKQASPPSGLAGILGPTHGKIPWKQIFRSMKFRVIVWANFGFDWGFYIVSLELPFYLFHVLHLPIMKVNL</sequence>
<organism evidence="3 4">
    <name type="scientific">Nezara viridula</name>
    <name type="common">Southern green stink bug</name>
    <name type="synonym">Cimex viridulus</name>
    <dbReference type="NCBI Taxonomy" id="85310"/>
    <lineage>
        <taxon>Eukaryota</taxon>
        <taxon>Metazoa</taxon>
        <taxon>Ecdysozoa</taxon>
        <taxon>Arthropoda</taxon>
        <taxon>Hexapoda</taxon>
        <taxon>Insecta</taxon>
        <taxon>Pterygota</taxon>
        <taxon>Neoptera</taxon>
        <taxon>Paraneoptera</taxon>
        <taxon>Hemiptera</taxon>
        <taxon>Heteroptera</taxon>
        <taxon>Panheteroptera</taxon>
        <taxon>Pentatomomorpha</taxon>
        <taxon>Pentatomoidea</taxon>
        <taxon>Pentatomidae</taxon>
        <taxon>Pentatominae</taxon>
        <taxon>Nezara</taxon>
    </lineage>
</organism>
<dbReference type="Proteomes" id="UP001152798">
    <property type="component" value="Chromosome 3"/>
</dbReference>
<keyword evidence="2" id="KW-0472">Membrane</keyword>
<protein>
    <submittedName>
        <fullName evidence="3">Uncharacterized protein</fullName>
    </submittedName>
</protein>
<keyword evidence="2" id="KW-1133">Transmembrane helix</keyword>
<reference evidence="3" key="1">
    <citation type="submission" date="2022-01" db="EMBL/GenBank/DDBJ databases">
        <authorList>
            <person name="King R."/>
        </authorList>
    </citation>
    <scope>NUCLEOTIDE SEQUENCE</scope>
</reference>
<evidence type="ECO:0000313" key="4">
    <source>
        <dbReference type="Proteomes" id="UP001152798"/>
    </source>
</evidence>
<accession>A0A9P0MNX1</accession>
<keyword evidence="4" id="KW-1185">Reference proteome</keyword>
<gene>
    <name evidence="3" type="ORF">NEZAVI_LOCUS7312</name>
</gene>
<evidence type="ECO:0000256" key="2">
    <source>
        <dbReference type="SAM" id="Phobius"/>
    </source>
</evidence>
<dbReference type="SUPFAM" id="SSF103473">
    <property type="entry name" value="MFS general substrate transporter"/>
    <property type="match status" value="1"/>
</dbReference>
<dbReference type="EMBL" id="OV725079">
    <property type="protein sequence ID" value="CAH1397496.1"/>
    <property type="molecule type" value="Genomic_DNA"/>
</dbReference>
<dbReference type="InterPro" id="IPR036259">
    <property type="entry name" value="MFS_trans_sf"/>
</dbReference>
<dbReference type="AlphaFoldDB" id="A0A9P0MNX1"/>